<evidence type="ECO:0000313" key="1">
    <source>
        <dbReference type="EMBL" id="KAK8892185.1"/>
    </source>
</evidence>
<evidence type="ECO:0000313" key="2">
    <source>
        <dbReference type="Proteomes" id="UP001470230"/>
    </source>
</evidence>
<reference evidence="1 2" key="1">
    <citation type="submission" date="2024-04" db="EMBL/GenBank/DDBJ databases">
        <title>Tritrichomonas musculus Genome.</title>
        <authorList>
            <person name="Alves-Ferreira E."/>
            <person name="Grigg M."/>
            <person name="Lorenzi H."/>
            <person name="Galac M."/>
        </authorList>
    </citation>
    <scope>NUCLEOTIDE SEQUENCE [LARGE SCALE GENOMIC DNA]</scope>
    <source>
        <strain evidence="1 2">EAF2021</strain>
    </source>
</reference>
<organism evidence="1 2">
    <name type="scientific">Tritrichomonas musculus</name>
    <dbReference type="NCBI Taxonomy" id="1915356"/>
    <lineage>
        <taxon>Eukaryota</taxon>
        <taxon>Metamonada</taxon>
        <taxon>Parabasalia</taxon>
        <taxon>Tritrichomonadida</taxon>
        <taxon>Tritrichomonadidae</taxon>
        <taxon>Tritrichomonas</taxon>
    </lineage>
</organism>
<gene>
    <name evidence="1" type="ORF">M9Y10_029408</name>
</gene>
<evidence type="ECO:0008006" key="3">
    <source>
        <dbReference type="Google" id="ProtNLM"/>
    </source>
</evidence>
<dbReference type="EMBL" id="JAPFFF010000004">
    <property type="protein sequence ID" value="KAK8892185.1"/>
    <property type="molecule type" value="Genomic_DNA"/>
</dbReference>
<comment type="caution">
    <text evidence="1">The sequence shown here is derived from an EMBL/GenBank/DDBJ whole genome shotgun (WGS) entry which is preliminary data.</text>
</comment>
<protein>
    <recommendedName>
        <fullName evidence="3">BACK domain-containing protein</fullName>
    </recommendedName>
</protein>
<sequence length="420" mass="48404">MMNNYLSLFTLPQWADFTLYHMGKPFRCSSILLRAISPVIKDLDDNSFTLPSIKGSLKEVFGAIFSFKEITGDFKSINLLIATIISLDIKKFRAQISNAFNEKTDHSDEIYLLASDLSSHNVSIDDIVPIIASNFDFYFQFFANDNSYESFTPGKLNLYAHVFSDPNISTTDSHNLFKLVSCFYKMFPDDFNDSITNLSKRFFNEDIFRYLLDLQSYDLNQIKDCIIPYLSNKSKLKTIYTNFLPISIEYHADNSEMNDIFHYIANHFDIQKKVEVTSSDDFSSNFEPVNLIIREEGQFSMPKYFSCDEDESSVTFQLIDFTLKPSAYGMTSWYSASEGSSPISWRLEASFNGDFSDSDIILLDEVDNDNRLCADNTRIVIHLKNVFRSFSWFRISQTKSRSGNKFNLAKFELFGELIQS</sequence>
<proteinExistence type="predicted"/>
<name>A0ABR2KM27_9EUKA</name>
<dbReference type="Proteomes" id="UP001470230">
    <property type="component" value="Unassembled WGS sequence"/>
</dbReference>
<accession>A0ABR2KM27</accession>
<keyword evidence="2" id="KW-1185">Reference proteome</keyword>